<keyword evidence="4" id="KW-1185">Reference proteome</keyword>
<keyword evidence="3" id="KW-0808">Transferase</keyword>
<accession>A0A9P9A8Y0</accession>
<comment type="caution">
    <text evidence="3">The sequence shown here is derived from an EMBL/GenBank/DDBJ whole genome shotgun (WGS) entry which is preliminary data.</text>
</comment>
<dbReference type="OrthoDB" id="5772781at2759"/>
<sequence length="329" mass="37507">MLPDEENILGDRKLDENILQSLPGAEAIISVRQHGISAWAGTFCITALEITGKERKYFMKVSVGHEGSWALEGEFISSTAIYSITLNFCPKPIAKGTFKSDASLHFYISDFYNFSDGVPQPDSFCRQLAKLHSKESPNGKFGFECTTYNGNLPQDNTWHDSWEEFFANGLRHILTLREERAGPNTALNALLPTFFNAVIPRLLRPLESNGRRVKPSLVHGDLWCGNARIIDRESGEGLVYDPASFWAHNEYELGNWRPERNNFTQAYFDAYHSHIAKSEPVEDYDDRNALYALRFNLHAATMIPDRDTVLQMVMEEMQRLNKQYGRITE</sequence>
<evidence type="ECO:0000313" key="3">
    <source>
        <dbReference type="EMBL" id="KAH6678874.1"/>
    </source>
</evidence>
<proteinExistence type="predicted"/>
<evidence type="ECO:0000256" key="2">
    <source>
        <dbReference type="ARBA" id="ARBA00048655"/>
    </source>
</evidence>
<comment type="catalytic activity">
    <reaction evidence="2">
        <text>N(6)-D-ribulosyl-L-lysyl-[protein] + ATP = N(6)-(3-O-phospho-D-ribulosyl)-L-lysyl-[protein] + ADP + H(+)</text>
        <dbReference type="Rhea" id="RHEA:48432"/>
        <dbReference type="Rhea" id="RHEA-COMP:12103"/>
        <dbReference type="Rhea" id="RHEA-COMP:12104"/>
        <dbReference type="ChEBI" id="CHEBI:15378"/>
        <dbReference type="ChEBI" id="CHEBI:30616"/>
        <dbReference type="ChEBI" id="CHEBI:90418"/>
        <dbReference type="ChEBI" id="CHEBI:90420"/>
        <dbReference type="ChEBI" id="CHEBI:456216"/>
        <dbReference type="EC" id="2.7.1.172"/>
    </reaction>
    <physiologicalReaction direction="left-to-right" evidence="2">
        <dbReference type="Rhea" id="RHEA:48433"/>
    </physiologicalReaction>
</comment>
<dbReference type="GO" id="GO:0102193">
    <property type="term" value="F:protein-ribulosamine 3-kinase activity"/>
    <property type="evidence" value="ECO:0007669"/>
    <property type="project" value="UniProtKB-EC"/>
</dbReference>
<dbReference type="AlphaFoldDB" id="A0A9P9A8Y0"/>
<dbReference type="PANTHER" id="PTHR12149">
    <property type="entry name" value="FRUCTOSAMINE 3 KINASE-RELATED PROTEIN"/>
    <property type="match status" value="1"/>
</dbReference>
<dbReference type="InterPro" id="IPR011009">
    <property type="entry name" value="Kinase-like_dom_sf"/>
</dbReference>
<dbReference type="EMBL" id="JAGSXJ010000021">
    <property type="protein sequence ID" value="KAH6678874.1"/>
    <property type="molecule type" value="Genomic_DNA"/>
</dbReference>
<reference evidence="3" key="1">
    <citation type="journal article" date="2021" name="Nat. Commun.">
        <title>Genetic determinants of endophytism in the Arabidopsis root mycobiome.</title>
        <authorList>
            <person name="Mesny F."/>
            <person name="Miyauchi S."/>
            <person name="Thiergart T."/>
            <person name="Pickel B."/>
            <person name="Atanasova L."/>
            <person name="Karlsson M."/>
            <person name="Huettel B."/>
            <person name="Barry K.W."/>
            <person name="Haridas S."/>
            <person name="Chen C."/>
            <person name="Bauer D."/>
            <person name="Andreopoulos W."/>
            <person name="Pangilinan J."/>
            <person name="LaButti K."/>
            <person name="Riley R."/>
            <person name="Lipzen A."/>
            <person name="Clum A."/>
            <person name="Drula E."/>
            <person name="Henrissat B."/>
            <person name="Kohler A."/>
            <person name="Grigoriev I.V."/>
            <person name="Martin F.M."/>
            <person name="Hacquard S."/>
        </authorList>
    </citation>
    <scope>NUCLEOTIDE SEQUENCE</scope>
    <source>
        <strain evidence="3">MPI-SDFR-AT-0117</strain>
    </source>
</reference>
<dbReference type="Pfam" id="PF03881">
    <property type="entry name" value="Fructosamin_kin"/>
    <property type="match status" value="1"/>
</dbReference>
<gene>
    <name evidence="3" type="ORF">F5X68DRAFT_245303</name>
</gene>
<dbReference type="SUPFAM" id="SSF56112">
    <property type="entry name" value="Protein kinase-like (PK-like)"/>
    <property type="match status" value="1"/>
</dbReference>
<evidence type="ECO:0000313" key="4">
    <source>
        <dbReference type="Proteomes" id="UP000770015"/>
    </source>
</evidence>
<dbReference type="Gene3D" id="3.90.1200.10">
    <property type="match status" value="1"/>
</dbReference>
<dbReference type="InterPro" id="IPR016477">
    <property type="entry name" value="Fructo-/Ketosamine-3-kinase"/>
</dbReference>
<organism evidence="3 4">
    <name type="scientific">Plectosphaerella plurivora</name>
    <dbReference type="NCBI Taxonomy" id="936078"/>
    <lineage>
        <taxon>Eukaryota</taxon>
        <taxon>Fungi</taxon>
        <taxon>Dikarya</taxon>
        <taxon>Ascomycota</taxon>
        <taxon>Pezizomycotina</taxon>
        <taxon>Sordariomycetes</taxon>
        <taxon>Hypocreomycetidae</taxon>
        <taxon>Glomerellales</taxon>
        <taxon>Plectosphaerellaceae</taxon>
        <taxon>Plectosphaerella</taxon>
    </lineage>
</organism>
<protein>
    <recommendedName>
        <fullName evidence="1">protein-ribulosamine 3-kinase</fullName>
        <ecNumber evidence="1">2.7.1.172</ecNumber>
    </recommendedName>
</protein>
<evidence type="ECO:0000256" key="1">
    <source>
        <dbReference type="ARBA" id="ARBA00011961"/>
    </source>
</evidence>
<dbReference type="EC" id="2.7.1.172" evidence="1"/>
<name>A0A9P9A8Y0_9PEZI</name>
<dbReference type="GO" id="GO:0016301">
    <property type="term" value="F:kinase activity"/>
    <property type="evidence" value="ECO:0007669"/>
    <property type="project" value="UniProtKB-KW"/>
</dbReference>
<dbReference type="PANTHER" id="PTHR12149:SF8">
    <property type="entry name" value="PROTEIN-RIBULOSAMINE 3-KINASE"/>
    <property type="match status" value="1"/>
</dbReference>
<dbReference type="Proteomes" id="UP000770015">
    <property type="component" value="Unassembled WGS sequence"/>
</dbReference>
<keyword evidence="3" id="KW-0418">Kinase</keyword>